<dbReference type="PANTHER" id="PTHR46161">
    <property type="entry name" value="NUCLEOSIDE DIPHOSPHATE KINASE"/>
    <property type="match status" value="1"/>
</dbReference>
<dbReference type="Gene3D" id="3.30.70.141">
    <property type="entry name" value="Nucleoside diphosphate kinase-like domain"/>
    <property type="match status" value="1"/>
</dbReference>
<dbReference type="InterPro" id="IPR034907">
    <property type="entry name" value="NDK-like_dom"/>
</dbReference>
<dbReference type="GO" id="GO:0005929">
    <property type="term" value="C:cilium"/>
    <property type="evidence" value="ECO:0007669"/>
    <property type="project" value="TreeGrafter"/>
</dbReference>
<reference evidence="5" key="2">
    <citation type="submission" date="2020-05" db="UniProtKB">
        <authorList>
            <consortium name="EnsemblMetazoa"/>
        </authorList>
    </citation>
    <scope>IDENTIFICATION</scope>
    <source>
        <strain evidence="5">IAEA</strain>
    </source>
</reference>
<dbReference type="STRING" id="37001.A0A1A9WJR8"/>
<dbReference type="SUPFAM" id="SSF54919">
    <property type="entry name" value="Nucleoside diphosphate kinase, NDK"/>
    <property type="match status" value="1"/>
</dbReference>
<accession>A0A1A9WJR8</accession>
<evidence type="ECO:0000259" key="4">
    <source>
        <dbReference type="Pfam" id="PF00334"/>
    </source>
</evidence>
<dbReference type="GO" id="GO:1902176">
    <property type="term" value="P:negative regulation of oxidative stress-induced intrinsic apoptotic signaling pathway"/>
    <property type="evidence" value="ECO:0007669"/>
    <property type="project" value="TreeGrafter"/>
</dbReference>
<comment type="caution">
    <text evidence="2">Lacks conserved residue(s) required for the propagation of feature annotation.</text>
</comment>
<evidence type="ECO:0000256" key="3">
    <source>
        <dbReference type="SAM" id="MobiDB-lite"/>
    </source>
</evidence>
<comment type="similarity">
    <text evidence="1 2">Belongs to the NDK family.</text>
</comment>
<feature type="domain" description="Nucleoside diphosphate kinase-like" evidence="4">
    <location>
        <begin position="3"/>
        <end position="85"/>
    </location>
</feature>
<keyword evidence="6" id="KW-1185">Reference proteome</keyword>
<proteinExistence type="inferred from homology"/>
<organism evidence="5 6">
    <name type="scientific">Glossina brevipalpis</name>
    <dbReference type="NCBI Taxonomy" id="37001"/>
    <lineage>
        <taxon>Eukaryota</taxon>
        <taxon>Metazoa</taxon>
        <taxon>Ecdysozoa</taxon>
        <taxon>Arthropoda</taxon>
        <taxon>Hexapoda</taxon>
        <taxon>Insecta</taxon>
        <taxon>Pterygota</taxon>
        <taxon>Neoptera</taxon>
        <taxon>Endopterygota</taxon>
        <taxon>Diptera</taxon>
        <taxon>Brachycera</taxon>
        <taxon>Muscomorpha</taxon>
        <taxon>Hippoboscoidea</taxon>
        <taxon>Glossinidae</taxon>
        <taxon>Glossina</taxon>
    </lineage>
</organism>
<evidence type="ECO:0000313" key="6">
    <source>
        <dbReference type="Proteomes" id="UP000091820"/>
    </source>
</evidence>
<sequence length="459" mass="50848">MFQNTLLIIKADYMRKRKTLLKYLLTRGFQIQGQRSLSFSVEEAAEFYGDLEDNSYFMVQVMLLSKGNSEAYILTKTNAVEDMLNILICYFGSSIEMDRYIHVTTCYLKVGREISYIFPNYIHEPIYPLEQLKFCTKTHIIKPMMSELYDIVTQKDDKDANKSWKTKLAEALELSHAGLPQISNLYNYSPSPHMLAKAIQTKATSFKPVKLHRGMDGGSSATLKSHVLSCTTQGTLDLSSSSCISCSSFQSIDTCMRQSYRKLPLSDLVKAKTAPLDLSVSEEEIDKIKVAEKEKVGMAEEVLKMDFEEESKFLGESEYLEVKDISSIEICSAAEVAVEEPSAGEFIAEEPAAVEPAAAEPATVEPPFEEPTAEEMPTLQSVTEEPAIGQTTAVETVTEGPAGVEKPTAVELVAEEPAKETVVIEPTTAEPAAEELAPDEKEMPEQLTAQEPVEQPPAE</sequence>
<dbReference type="VEuPathDB" id="VectorBase:GBRI022254"/>
<evidence type="ECO:0000256" key="1">
    <source>
        <dbReference type="ARBA" id="ARBA00008142"/>
    </source>
</evidence>
<dbReference type="PANTHER" id="PTHR46161:SF1">
    <property type="entry name" value="NUCLEOSIDE DIPHOSPHATE KINASE HOMOLOG 5"/>
    <property type="match status" value="1"/>
</dbReference>
<dbReference type="Pfam" id="PF00334">
    <property type="entry name" value="NDK"/>
    <property type="match status" value="1"/>
</dbReference>
<dbReference type="EnsemblMetazoa" id="GBRI022254-RA">
    <property type="protein sequence ID" value="GBRI022254-PA"/>
    <property type="gene ID" value="GBRI022254"/>
</dbReference>
<dbReference type="Proteomes" id="UP000091820">
    <property type="component" value="Unassembled WGS sequence"/>
</dbReference>
<evidence type="ECO:0000256" key="2">
    <source>
        <dbReference type="PROSITE-ProRule" id="PRU00706"/>
    </source>
</evidence>
<feature type="region of interest" description="Disordered" evidence="3">
    <location>
        <begin position="396"/>
        <end position="459"/>
    </location>
</feature>
<evidence type="ECO:0000313" key="5">
    <source>
        <dbReference type="EnsemblMetazoa" id="GBRI022254-PA"/>
    </source>
</evidence>
<name>A0A1A9WJR8_9MUSC</name>
<dbReference type="GO" id="GO:0003341">
    <property type="term" value="P:cilium movement"/>
    <property type="evidence" value="ECO:0007669"/>
    <property type="project" value="TreeGrafter"/>
</dbReference>
<dbReference type="AlphaFoldDB" id="A0A1A9WJR8"/>
<dbReference type="InterPro" id="IPR036850">
    <property type="entry name" value="NDK-like_dom_sf"/>
</dbReference>
<protein>
    <submittedName>
        <fullName evidence="5">NDK domain-containing protein</fullName>
    </submittedName>
</protein>
<reference evidence="6" key="1">
    <citation type="submission" date="2014-03" db="EMBL/GenBank/DDBJ databases">
        <authorList>
            <person name="Aksoy S."/>
            <person name="Warren W."/>
            <person name="Wilson R.K."/>
        </authorList>
    </citation>
    <scope>NUCLEOTIDE SEQUENCE [LARGE SCALE GENOMIC DNA]</scope>
    <source>
        <strain evidence="6">IAEA</strain>
    </source>
</reference>
<dbReference type="PROSITE" id="PS51374">
    <property type="entry name" value="NDPK_LIKE"/>
    <property type="match status" value="1"/>
</dbReference>